<feature type="compositionally biased region" description="Polar residues" evidence="6">
    <location>
        <begin position="20"/>
        <end position="30"/>
    </location>
</feature>
<dbReference type="PANTHER" id="PTHR10165:SF154">
    <property type="entry name" value="PAP2 DOMAIN PROTEIN (AFU_ORTHOLOGUE AFUA_1G09730)"/>
    <property type="match status" value="1"/>
</dbReference>
<dbReference type="GO" id="GO:0046839">
    <property type="term" value="P:phospholipid dephosphorylation"/>
    <property type="evidence" value="ECO:0007669"/>
    <property type="project" value="TreeGrafter"/>
</dbReference>
<evidence type="ECO:0000259" key="8">
    <source>
        <dbReference type="Pfam" id="PF01569"/>
    </source>
</evidence>
<dbReference type="InterPro" id="IPR036938">
    <property type="entry name" value="PAP2/HPO_sf"/>
</dbReference>
<feature type="transmembrane region" description="Helical" evidence="7">
    <location>
        <begin position="40"/>
        <end position="63"/>
    </location>
</feature>
<evidence type="ECO:0000256" key="1">
    <source>
        <dbReference type="ARBA" id="ARBA00004141"/>
    </source>
</evidence>
<evidence type="ECO:0000256" key="2">
    <source>
        <dbReference type="ARBA" id="ARBA00008816"/>
    </source>
</evidence>
<name>A0A8H6IQQ3_9PEZI</name>
<dbReference type="AlphaFoldDB" id="A0A8H6IQQ3"/>
<keyword evidence="3 7" id="KW-0812">Transmembrane</keyword>
<comment type="similarity">
    <text evidence="2">Belongs to the PA-phosphatase related phosphoesterase family.</text>
</comment>
<feature type="domain" description="Phosphatidic acid phosphatase type 2/haloperoxidase" evidence="8">
    <location>
        <begin position="140"/>
        <end position="351"/>
    </location>
</feature>
<proteinExistence type="inferred from homology"/>
<dbReference type="InterPro" id="IPR000326">
    <property type="entry name" value="PAP2/HPO"/>
</dbReference>
<evidence type="ECO:0000256" key="3">
    <source>
        <dbReference type="ARBA" id="ARBA00022692"/>
    </source>
</evidence>
<dbReference type="GO" id="GO:0008195">
    <property type="term" value="F:phosphatidate phosphatase activity"/>
    <property type="evidence" value="ECO:0007669"/>
    <property type="project" value="TreeGrafter"/>
</dbReference>
<dbReference type="SUPFAM" id="SSF48317">
    <property type="entry name" value="Acid phosphatase/Vanadium-dependent haloperoxidase"/>
    <property type="match status" value="1"/>
</dbReference>
<evidence type="ECO:0000256" key="4">
    <source>
        <dbReference type="ARBA" id="ARBA00022989"/>
    </source>
</evidence>
<accession>A0A8H6IQQ3</accession>
<feature type="compositionally biased region" description="Basic and acidic residues" evidence="6">
    <location>
        <begin position="9"/>
        <end position="19"/>
    </location>
</feature>
<dbReference type="GO" id="GO:0016020">
    <property type="term" value="C:membrane"/>
    <property type="evidence" value="ECO:0007669"/>
    <property type="project" value="UniProtKB-SubCell"/>
</dbReference>
<sequence length="394" mass="42507">MQNIPLKDLQTRRHSESRRPYSSISDITNSRQRPNKMGRLRVTFSYAFDWAVLFAFAVAGFFLGNLSPNKRPFDLGDPNISFPLHDDTVSILNAFLACVVAPILVVIVVTLLLTPGSTSAPGSSRSLTWRRKIWELHAGLLGLVFSVVTTWFIVSTTKNLLGKPRPNALARCQPDLENIAQYIVGGFAATSSSAAGQLVSAGICKNPDAGVVNEGFRSFPSGHSSIAASGLVYLTLFLASKFGVTAPWASPRTDGLSKTGPSAFPPRTDGTVAADGLETPPLEARGTLPTLSVRRQAAAPPMYLVILALIPFGGCVFICASRWYDFQHHGFDILFAFGIGAITSYFGFRLYHLPMAQGTGWAAAPRSKDTAFWSGVGTQGYGHGLDRTRQDSMC</sequence>
<dbReference type="EMBL" id="WIGN01000448">
    <property type="protein sequence ID" value="KAF6792704.1"/>
    <property type="molecule type" value="Genomic_DNA"/>
</dbReference>
<keyword evidence="10" id="KW-1185">Reference proteome</keyword>
<feature type="region of interest" description="Disordered" evidence="6">
    <location>
        <begin position="1"/>
        <end position="30"/>
    </location>
</feature>
<keyword evidence="5 7" id="KW-0472">Membrane</keyword>
<dbReference type="GO" id="GO:0006644">
    <property type="term" value="P:phospholipid metabolic process"/>
    <property type="evidence" value="ECO:0007669"/>
    <property type="project" value="InterPro"/>
</dbReference>
<feature type="transmembrane region" description="Helical" evidence="7">
    <location>
        <begin position="302"/>
        <end position="324"/>
    </location>
</feature>
<keyword evidence="4 7" id="KW-1133">Transmembrane helix</keyword>
<gene>
    <name evidence="9" type="ORF">CSOJ01_14083</name>
</gene>
<dbReference type="Pfam" id="PF01569">
    <property type="entry name" value="PAP2"/>
    <property type="match status" value="1"/>
</dbReference>
<evidence type="ECO:0000313" key="10">
    <source>
        <dbReference type="Proteomes" id="UP000652219"/>
    </source>
</evidence>
<dbReference type="InterPro" id="IPR043216">
    <property type="entry name" value="PAP-like"/>
</dbReference>
<evidence type="ECO:0000313" key="9">
    <source>
        <dbReference type="EMBL" id="KAF6792704.1"/>
    </source>
</evidence>
<feature type="transmembrane region" description="Helical" evidence="7">
    <location>
        <begin position="330"/>
        <end position="348"/>
    </location>
</feature>
<evidence type="ECO:0000256" key="5">
    <source>
        <dbReference type="ARBA" id="ARBA00023136"/>
    </source>
</evidence>
<protein>
    <submittedName>
        <fullName evidence="9">Pap2 domain containing protein</fullName>
    </submittedName>
</protein>
<dbReference type="Proteomes" id="UP000652219">
    <property type="component" value="Unassembled WGS sequence"/>
</dbReference>
<dbReference type="Gene3D" id="1.20.144.10">
    <property type="entry name" value="Phosphatidic acid phosphatase type 2/haloperoxidase"/>
    <property type="match status" value="1"/>
</dbReference>
<comment type="caution">
    <text evidence="9">The sequence shown here is derived from an EMBL/GenBank/DDBJ whole genome shotgun (WGS) entry which is preliminary data.</text>
</comment>
<feature type="transmembrane region" description="Helical" evidence="7">
    <location>
        <begin position="134"/>
        <end position="154"/>
    </location>
</feature>
<dbReference type="PANTHER" id="PTHR10165">
    <property type="entry name" value="LIPID PHOSPHATE PHOSPHATASE"/>
    <property type="match status" value="1"/>
</dbReference>
<reference evidence="9 10" key="1">
    <citation type="journal article" date="2020" name="Phytopathology">
        <title>Genome Sequence Resources of Colletotrichum truncatum, C. plurivorum, C. musicola, and C. sojae: Four Species Pathogenic to Soybean (Glycine max).</title>
        <authorList>
            <person name="Rogerio F."/>
            <person name="Boufleur T.R."/>
            <person name="Ciampi-Guillardi M."/>
            <person name="Sukno S.A."/>
            <person name="Thon M.R."/>
            <person name="Massola Junior N.S."/>
            <person name="Baroncelli R."/>
        </authorList>
    </citation>
    <scope>NUCLEOTIDE SEQUENCE [LARGE SCALE GENOMIC DNA]</scope>
    <source>
        <strain evidence="9 10">LFN0009</strain>
    </source>
</reference>
<evidence type="ECO:0000256" key="6">
    <source>
        <dbReference type="SAM" id="MobiDB-lite"/>
    </source>
</evidence>
<feature type="transmembrane region" description="Helical" evidence="7">
    <location>
        <begin position="91"/>
        <end position="113"/>
    </location>
</feature>
<comment type="subcellular location">
    <subcellularLocation>
        <location evidence="1">Membrane</location>
        <topology evidence="1">Multi-pass membrane protein</topology>
    </subcellularLocation>
</comment>
<evidence type="ECO:0000256" key="7">
    <source>
        <dbReference type="SAM" id="Phobius"/>
    </source>
</evidence>
<dbReference type="CDD" id="cd03390">
    <property type="entry name" value="PAP2_containing_1_like"/>
    <property type="match status" value="1"/>
</dbReference>
<organism evidence="9 10">
    <name type="scientific">Colletotrichum sojae</name>
    <dbReference type="NCBI Taxonomy" id="2175907"/>
    <lineage>
        <taxon>Eukaryota</taxon>
        <taxon>Fungi</taxon>
        <taxon>Dikarya</taxon>
        <taxon>Ascomycota</taxon>
        <taxon>Pezizomycotina</taxon>
        <taxon>Sordariomycetes</taxon>
        <taxon>Hypocreomycetidae</taxon>
        <taxon>Glomerellales</taxon>
        <taxon>Glomerellaceae</taxon>
        <taxon>Colletotrichum</taxon>
        <taxon>Colletotrichum orchidearum species complex</taxon>
    </lineage>
</organism>
<feature type="transmembrane region" description="Helical" evidence="7">
    <location>
        <begin position="226"/>
        <end position="249"/>
    </location>
</feature>